<sequence>MSIQLVLLKSGEEVIADVKELRDTNDELVSYVFKDPYCIKIKKNQVLAEGENQAKHHLA</sequence>
<name>A0A382FAR7_9ZZZZ</name>
<dbReference type="Gene3D" id="2.30.30.100">
    <property type="match status" value="1"/>
</dbReference>
<organism evidence="1">
    <name type="scientific">marine metagenome</name>
    <dbReference type="NCBI Taxonomy" id="408172"/>
    <lineage>
        <taxon>unclassified sequences</taxon>
        <taxon>metagenomes</taxon>
        <taxon>ecological metagenomes</taxon>
    </lineage>
</organism>
<dbReference type="AlphaFoldDB" id="A0A382FAR7"/>
<dbReference type="EMBL" id="UINC01048986">
    <property type="protein sequence ID" value="SVB60188.1"/>
    <property type="molecule type" value="Genomic_DNA"/>
</dbReference>
<gene>
    <name evidence="1" type="ORF">METZ01_LOCUS213042</name>
</gene>
<evidence type="ECO:0000313" key="1">
    <source>
        <dbReference type="EMBL" id="SVB60188.1"/>
    </source>
</evidence>
<protein>
    <submittedName>
        <fullName evidence="1">Uncharacterized protein</fullName>
    </submittedName>
</protein>
<proteinExistence type="predicted"/>
<feature type="non-terminal residue" evidence="1">
    <location>
        <position position="59"/>
    </location>
</feature>
<accession>A0A382FAR7</accession>
<reference evidence="1" key="1">
    <citation type="submission" date="2018-05" db="EMBL/GenBank/DDBJ databases">
        <authorList>
            <person name="Lanie J.A."/>
            <person name="Ng W.-L."/>
            <person name="Kazmierczak K.M."/>
            <person name="Andrzejewski T.M."/>
            <person name="Davidsen T.M."/>
            <person name="Wayne K.J."/>
            <person name="Tettelin H."/>
            <person name="Glass J.I."/>
            <person name="Rusch D."/>
            <person name="Podicherti R."/>
            <person name="Tsui H.-C.T."/>
            <person name="Winkler M.E."/>
        </authorList>
    </citation>
    <scope>NUCLEOTIDE SEQUENCE</scope>
</reference>